<dbReference type="EMBL" id="VDFV01000075">
    <property type="protein sequence ID" value="TNC60789.1"/>
    <property type="molecule type" value="Genomic_DNA"/>
</dbReference>
<feature type="signal peptide" evidence="2">
    <location>
        <begin position="1"/>
        <end position="31"/>
    </location>
</feature>
<feature type="compositionally biased region" description="Basic and acidic residues" evidence="1">
    <location>
        <begin position="51"/>
        <end position="72"/>
    </location>
</feature>
<evidence type="ECO:0000256" key="1">
    <source>
        <dbReference type="SAM" id="MobiDB-lite"/>
    </source>
</evidence>
<keyword evidence="4" id="KW-1185">Reference proteome</keyword>
<comment type="caution">
    <text evidence="3">The sequence shown here is derived from an EMBL/GenBank/DDBJ whole genome shotgun (WGS) entry which is preliminary data.</text>
</comment>
<feature type="region of interest" description="Disordered" evidence="1">
    <location>
        <begin position="50"/>
        <end position="114"/>
    </location>
</feature>
<protein>
    <recommendedName>
        <fullName evidence="5">Cobalt transporter</fullName>
    </recommendedName>
</protein>
<evidence type="ECO:0000313" key="3">
    <source>
        <dbReference type="EMBL" id="TNC60789.1"/>
    </source>
</evidence>
<organism evidence="3 4">
    <name type="scientific">Rubellimicrobium roseum</name>
    <dbReference type="NCBI Taxonomy" id="687525"/>
    <lineage>
        <taxon>Bacteria</taxon>
        <taxon>Pseudomonadati</taxon>
        <taxon>Pseudomonadota</taxon>
        <taxon>Alphaproteobacteria</taxon>
        <taxon>Rhodobacterales</taxon>
        <taxon>Roseobacteraceae</taxon>
        <taxon>Rubellimicrobium</taxon>
    </lineage>
</organism>
<accession>A0A5C4N6H7</accession>
<sequence>MYRFQAIGGWPGRALSALLALALLLAPAVIAATHGPGAALEAAATLAQDLAHGHSHDTGEPGSHDGTDHEHPMQAILTGGALQAVARRRPSSRPEPRLGQSRAREGPRRPPRAA</sequence>
<keyword evidence="2" id="KW-0732">Signal</keyword>
<name>A0A5C4N6H7_9RHOB</name>
<reference evidence="3 4" key="1">
    <citation type="submission" date="2019-06" db="EMBL/GenBank/DDBJ databases">
        <authorList>
            <person name="Jiang L."/>
        </authorList>
    </citation>
    <scope>NUCLEOTIDE SEQUENCE [LARGE SCALE GENOMIC DNA]</scope>
    <source>
        <strain evidence="3 4">YIM 48858</strain>
    </source>
</reference>
<proteinExistence type="predicted"/>
<gene>
    <name evidence="3" type="ORF">FHG71_21760</name>
</gene>
<evidence type="ECO:0000313" key="4">
    <source>
        <dbReference type="Proteomes" id="UP000305709"/>
    </source>
</evidence>
<dbReference type="AlphaFoldDB" id="A0A5C4N6H7"/>
<evidence type="ECO:0008006" key="5">
    <source>
        <dbReference type="Google" id="ProtNLM"/>
    </source>
</evidence>
<feature type="chain" id="PRO_5023101918" description="Cobalt transporter" evidence="2">
    <location>
        <begin position="32"/>
        <end position="114"/>
    </location>
</feature>
<dbReference type="Proteomes" id="UP000305709">
    <property type="component" value="Unassembled WGS sequence"/>
</dbReference>
<evidence type="ECO:0000256" key="2">
    <source>
        <dbReference type="SAM" id="SignalP"/>
    </source>
</evidence>
<feature type="compositionally biased region" description="Basic and acidic residues" evidence="1">
    <location>
        <begin position="92"/>
        <end position="108"/>
    </location>
</feature>
<dbReference type="RefSeq" id="WP_139083796.1">
    <property type="nucleotide sequence ID" value="NZ_VDFV01000075.1"/>
</dbReference>